<dbReference type="EMBL" id="NIDE01000019">
    <property type="protein sequence ID" value="OWK35025.1"/>
    <property type="molecule type" value="Genomic_DNA"/>
</dbReference>
<keyword evidence="2" id="KW-0732">Signal</keyword>
<dbReference type="OrthoDB" id="176168at2"/>
<feature type="signal peptide" evidence="2">
    <location>
        <begin position="1"/>
        <end position="23"/>
    </location>
</feature>
<evidence type="ECO:0000313" key="5">
    <source>
        <dbReference type="Proteomes" id="UP000214646"/>
    </source>
</evidence>
<keyword evidence="5" id="KW-1185">Reference proteome</keyword>
<accession>A0A225DF56</accession>
<comment type="caution">
    <text evidence="4">The sequence shown here is derived from an EMBL/GenBank/DDBJ whole genome shotgun (WGS) entry which is preliminary data.</text>
</comment>
<feature type="domain" description="3-keto-alpha-glucoside-1,2-lyase/3-keto-2-hydroxy-glucal hydratase" evidence="3">
    <location>
        <begin position="183"/>
        <end position="340"/>
    </location>
</feature>
<feature type="chain" id="PRO_5012533461" evidence="2">
    <location>
        <begin position="24"/>
        <end position="344"/>
    </location>
</feature>
<dbReference type="PANTHER" id="PTHR33546:SF1">
    <property type="entry name" value="LARGE, MULTIFUNCTIONAL SECRETED PROTEIN"/>
    <property type="match status" value="1"/>
</dbReference>
<sequence length="344" mass="36986">MFRVALSALLGAGLIALATPTVAQETKPKEKPKALPRIAVDDPAKLKDDADFATQGEYEGELTIDGKSEKVGAQVVALGDGKFSLKGYHGGLPGAGWNDTKPNTHPAARDGDKVVISNEKGEPMGDIKGGVITVSTDKIKGSLKKVERKSPTLGAKPPEGAVVLFGEPGDEKNWQGGKLIELSDGKFLNFGIRSKQSFGSFKAHVEFRLPWMPNSRGQGRGNSGFYLQDRYEVQVLDSFGLKGENNECGGVYTQYAPTVNMCFPPLEWQTYDIDFTAAAFDADGKKTAPARLTLVHNGVKVHDNVELKGPTGGGQPEKATPGPIQLQNHGDPLAYRNIWVVEKK</sequence>
<dbReference type="PANTHER" id="PTHR33546">
    <property type="entry name" value="LARGE, MULTIFUNCTIONAL SECRETED PROTEIN-RELATED"/>
    <property type="match status" value="1"/>
</dbReference>
<dbReference type="AlphaFoldDB" id="A0A225DF56"/>
<evidence type="ECO:0000256" key="2">
    <source>
        <dbReference type="SAM" id="SignalP"/>
    </source>
</evidence>
<organism evidence="4 5">
    <name type="scientific">Fimbriiglobus ruber</name>
    <dbReference type="NCBI Taxonomy" id="1908690"/>
    <lineage>
        <taxon>Bacteria</taxon>
        <taxon>Pseudomonadati</taxon>
        <taxon>Planctomycetota</taxon>
        <taxon>Planctomycetia</taxon>
        <taxon>Gemmatales</taxon>
        <taxon>Gemmataceae</taxon>
        <taxon>Fimbriiglobus</taxon>
    </lineage>
</organism>
<gene>
    <name evidence="4" type="ORF">FRUB_09867</name>
</gene>
<evidence type="ECO:0000259" key="3">
    <source>
        <dbReference type="Pfam" id="PF06439"/>
    </source>
</evidence>
<evidence type="ECO:0000256" key="1">
    <source>
        <dbReference type="SAM" id="MobiDB-lite"/>
    </source>
</evidence>
<protein>
    <submittedName>
        <fullName evidence="4">Putative large multi-functional protein</fullName>
    </submittedName>
</protein>
<evidence type="ECO:0000313" key="4">
    <source>
        <dbReference type="EMBL" id="OWK35025.1"/>
    </source>
</evidence>
<feature type="region of interest" description="Disordered" evidence="1">
    <location>
        <begin position="306"/>
        <end position="327"/>
    </location>
</feature>
<dbReference type="GO" id="GO:0016787">
    <property type="term" value="F:hydrolase activity"/>
    <property type="evidence" value="ECO:0007669"/>
    <property type="project" value="InterPro"/>
</dbReference>
<reference evidence="5" key="1">
    <citation type="submission" date="2017-06" db="EMBL/GenBank/DDBJ databases">
        <title>Genome analysis of Fimbriiglobus ruber SP5, the first member of the order Planctomycetales with confirmed chitinolytic capability.</title>
        <authorList>
            <person name="Ravin N.V."/>
            <person name="Rakitin A.L."/>
            <person name="Ivanova A.A."/>
            <person name="Beletsky A.V."/>
            <person name="Kulichevskaya I.S."/>
            <person name="Mardanov A.V."/>
            <person name="Dedysh S.N."/>
        </authorList>
    </citation>
    <scope>NUCLEOTIDE SEQUENCE [LARGE SCALE GENOMIC DNA]</scope>
    <source>
        <strain evidence="5">SP5</strain>
    </source>
</reference>
<name>A0A225DF56_9BACT</name>
<dbReference type="InterPro" id="IPR010496">
    <property type="entry name" value="AL/BT2_dom"/>
</dbReference>
<dbReference type="RefSeq" id="WP_088260234.1">
    <property type="nucleotide sequence ID" value="NZ_NIDE01000019.1"/>
</dbReference>
<dbReference type="Proteomes" id="UP000214646">
    <property type="component" value="Unassembled WGS sequence"/>
</dbReference>
<proteinExistence type="predicted"/>
<dbReference type="Pfam" id="PF06439">
    <property type="entry name" value="3keto-disac_hyd"/>
    <property type="match status" value="1"/>
</dbReference>
<dbReference type="Gene3D" id="2.60.120.560">
    <property type="entry name" value="Exo-inulinase, domain 1"/>
    <property type="match status" value="1"/>
</dbReference>